<dbReference type="HOGENOM" id="CLU_1917705_0_0_1"/>
<reference evidence="1 2" key="1">
    <citation type="submission" date="2014-06" db="EMBL/GenBank/DDBJ databases">
        <authorList>
            <consortium name="DOE Joint Genome Institute"/>
            <person name="Kuo A."/>
            <person name="Kohler A."/>
            <person name="Nagy L.G."/>
            <person name="Floudas D."/>
            <person name="Copeland A."/>
            <person name="Barry K.W."/>
            <person name="Cichocki N."/>
            <person name="Veneault-Fourrey C."/>
            <person name="LaButti K."/>
            <person name="Lindquist E.A."/>
            <person name="Lipzen A."/>
            <person name="Lundell T."/>
            <person name="Morin E."/>
            <person name="Murat C."/>
            <person name="Sun H."/>
            <person name="Tunlid A."/>
            <person name="Henrissat B."/>
            <person name="Grigoriev I.V."/>
            <person name="Hibbett D.S."/>
            <person name="Martin F."/>
            <person name="Nordberg H.P."/>
            <person name="Cantor M.N."/>
            <person name="Hua S.X."/>
        </authorList>
    </citation>
    <scope>NUCLEOTIDE SEQUENCE [LARGE SCALE GENOMIC DNA]</scope>
    <source>
        <strain evidence="1 2">ATCC 200175</strain>
    </source>
</reference>
<organism evidence="1 2">
    <name type="scientific">Paxillus involutus ATCC 200175</name>
    <dbReference type="NCBI Taxonomy" id="664439"/>
    <lineage>
        <taxon>Eukaryota</taxon>
        <taxon>Fungi</taxon>
        <taxon>Dikarya</taxon>
        <taxon>Basidiomycota</taxon>
        <taxon>Agaricomycotina</taxon>
        <taxon>Agaricomycetes</taxon>
        <taxon>Agaricomycetidae</taxon>
        <taxon>Boletales</taxon>
        <taxon>Paxilineae</taxon>
        <taxon>Paxillaceae</taxon>
        <taxon>Paxillus</taxon>
    </lineage>
</organism>
<dbReference type="Proteomes" id="UP000053647">
    <property type="component" value="Unassembled WGS sequence"/>
</dbReference>
<accession>A0A0C9TIV0</accession>
<name>A0A0C9TIV0_PAXIN</name>
<dbReference type="OrthoDB" id="2690846at2759"/>
<protein>
    <submittedName>
        <fullName evidence="1">Uncharacterized protein</fullName>
    </submittedName>
</protein>
<proteinExistence type="predicted"/>
<dbReference type="EMBL" id="KN819757">
    <property type="protein sequence ID" value="KIJ07887.1"/>
    <property type="molecule type" value="Genomic_DNA"/>
</dbReference>
<dbReference type="AlphaFoldDB" id="A0A0C9TIV0"/>
<gene>
    <name evidence="1" type="ORF">PAXINDRAFT_102770</name>
</gene>
<evidence type="ECO:0000313" key="2">
    <source>
        <dbReference type="Proteomes" id="UP000053647"/>
    </source>
</evidence>
<reference evidence="2" key="2">
    <citation type="submission" date="2015-01" db="EMBL/GenBank/DDBJ databases">
        <title>Evolutionary Origins and Diversification of the Mycorrhizal Mutualists.</title>
        <authorList>
            <consortium name="DOE Joint Genome Institute"/>
            <consortium name="Mycorrhizal Genomics Consortium"/>
            <person name="Kohler A."/>
            <person name="Kuo A."/>
            <person name="Nagy L.G."/>
            <person name="Floudas D."/>
            <person name="Copeland A."/>
            <person name="Barry K.W."/>
            <person name="Cichocki N."/>
            <person name="Veneault-Fourrey C."/>
            <person name="LaButti K."/>
            <person name="Lindquist E.A."/>
            <person name="Lipzen A."/>
            <person name="Lundell T."/>
            <person name="Morin E."/>
            <person name="Murat C."/>
            <person name="Riley R."/>
            <person name="Ohm R."/>
            <person name="Sun H."/>
            <person name="Tunlid A."/>
            <person name="Henrissat B."/>
            <person name="Grigoriev I.V."/>
            <person name="Hibbett D.S."/>
            <person name="Martin F."/>
        </authorList>
    </citation>
    <scope>NUCLEOTIDE SEQUENCE [LARGE SCALE GENOMIC DNA]</scope>
    <source>
        <strain evidence="2">ATCC 200175</strain>
    </source>
</reference>
<evidence type="ECO:0000313" key="1">
    <source>
        <dbReference type="EMBL" id="KIJ07887.1"/>
    </source>
</evidence>
<keyword evidence="2" id="KW-1185">Reference proteome</keyword>
<sequence>MVRMACGYVLELSQARNWAERIFPQMRWSTSEQLTHSDIRSQLKLFFLDNVELERCLIIWWRESEEDEGAPWIFFPTDWFEVFYITGAKPHPYQETETALEVKKALFEPFKEELSYLQNIRFVMIYDPYNTN</sequence>